<evidence type="ECO:0000256" key="6">
    <source>
        <dbReference type="ARBA" id="ARBA00023125"/>
    </source>
</evidence>
<evidence type="ECO:0000256" key="5">
    <source>
        <dbReference type="ARBA" id="ARBA00023015"/>
    </source>
</evidence>
<keyword evidence="2" id="KW-0479">Metal-binding</keyword>
<feature type="compositionally biased region" description="Basic residues" evidence="11">
    <location>
        <begin position="244"/>
        <end position="254"/>
    </location>
</feature>
<keyword evidence="6" id="KW-0238">DNA-binding</keyword>
<evidence type="ECO:0000313" key="13">
    <source>
        <dbReference type="EMBL" id="KAK3030313.1"/>
    </source>
</evidence>
<dbReference type="AlphaFoldDB" id="A0AA89B8A9"/>
<dbReference type="GO" id="GO:0005634">
    <property type="term" value="C:nucleus"/>
    <property type="evidence" value="ECO:0007669"/>
    <property type="project" value="UniProtKB-SubCell"/>
</dbReference>
<evidence type="ECO:0000256" key="4">
    <source>
        <dbReference type="ARBA" id="ARBA00022833"/>
    </source>
</evidence>
<dbReference type="InterPro" id="IPR036893">
    <property type="entry name" value="SBP_sf"/>
</dbReference>
<name>A0AA89B8A9_9ASTE</name>
<evidence type="ECO:0000256" key="7">
    <source>
        <dbReference type="ARBA" id="ARBA00023163"/>
    </source>
</evidence>
<feature type="domain" description="SBP-type" evidence="12">
    <location>
        <begin position="177"/>
        <end position="254"/>
    </location>
</feature>
<dbReference type="PANTHER" id="PTHR31251">
    <property type="entry name" value="SQUAMOSA PROMOTER-BINDING-LIKE PROTEIN 4"/>
    <property type="match status" value="1"/>
</dbReference>
<dbReference type="PANTHER" id="PTHR31251:SF180">
    <property type="entry name" value="SBP-TYPE DOMAIN-CONTAINING PROTEIN"/>
    <property type="match status" value="1"/>
</dbReference>
<dbReference type="SUPFAM" id="SSF103612">
    <property type="entry name" value="SBT domain"/>
    <property type="match status" value="1"/>
</dbReference>
<keyword evidence="3 10" id="KW-0863">Zinc-finger</keyword>
<dbReference type="GO" id="GO:0003677">
    <property type="term" value="F:DNA binding"/>
    <property type="evidence" value="ECO:0007669"/>
    <property type="project" value="UniProtKB-KW"/>
</dbReference>
<evidence type="ECO:0000256" key="8">
    <source>
        <dbReference type="ARBA" id="ARBA00023242"/>
    </source>
</evidence>
<sequence>MENGWNLFNNGYSGGGGGGGGGRGGQNDSTSCTNVAWDLWELGTTSLHQVNASTGVLSGTATTNTDAAATTTDAACHTGIEASDVHALMFPHNKENTGAASLYAGGRSNYHPDPHLMCLKLGKRHYFEDATPTVDRHAGAAGFKRGKPYLYSGVGGGGLVVGQSSSEVVTVAVPATMPRCQVEGCHVVLVNAKEYHRRHKVCEMHSKAPKVVVLGLEQRFCQQCSRFHAVSEFDESKRSCRRRLAGHNERRRKSSHLDHPFPIRNPSQGPLKPMNRRRLGKDVGKLMRVSAENNMMADRFRYISPTGRVLSLLSSNNESWITSPELSSRCSAALRELIAENRASIMARQLILDRDWHWHYNTIDDLNGRQNDSNFCAPHEQYRTFPEPHGWDRIHEASTNVTLDLMQAPTSAFGFLSMRGKSKEEEECSELWRSIGGTHVV</sequence>
<comment type="subcellular location">
    <subcellularLocation>
        <location evidence="1">Nucleus</location>
    </subcellularLocation>
</comment>
<keyword evidence="8" id="KW-0539">Nucleus</keyword>
<dbReference type="Proteomes" id="UP001188597">
    <property type="component" value="Unassembled WGS sequence"/>
</dbReference>
<evidence type="ECO:0000256" key="11">
    <source>
        <dbReference type="SAM" id="MobiDB-lite"/>
    </source>
</evidence>
<evidence type="ECO:0000256" key="9">
    <source>
        <dbReference type="ARBA" id="ARBA00056472"/>
    </source>
</evidence>
<keyword evidence="14" id="KW-1185">Reference proteome</keyword>
<dbReference type="EMBL" id="JAVXUP010000344">
    <property type="protein sequence ID" value="KAK3030313.1"/>
    <property type="molecule type" value="Genomic_DNA"/>
</dbReference>
<evidence type="ECO:0000256" key="2">
    <source>
        <dbReference type="ARBA" id="ARBA00022723"/>
    </source>
</evidence>
<evidence type="ECO:0000256" key="3">
    <source>
        <dbReference type="ARBA" id="ARBA00022771"/>
    </source>
</evidence>
<reference evidence="13" key="1">
    <citation type="submission" date="2022-12" db="EMBL/GenBank/DDBJ databases">
        <title>Draft genome assemblies for two species of Escallonia (Escalloniales).</title>
        <authorList>
            <person name="Chanderbali A."/>
            <person name="Dervinis C."/>
            <person name="Anghel I."/>
            <person name="Soltis D."/>
            <person name="Soltis P."/>
            <person name="Zapata F."/>
        </authorList>
    </citation>
    <scope>NUCLEOTIDE SEQUENCE</scope>
    <source>
        <strain evidence="13">UCBG64.0493</strain>
        <tissue evidence="13">Leaf</tissue>
    </source>
</reference>
<comment type="function">
    <text evidence="9">Probable transcriptional factor. Binds to the promoter of the SQUAMOSA gene.</text>
</comment>
<accession>A0AA89B8A9</accession>
<evidence type="ECO:0000256" key="1">
    <source>
        <dbReference type="ARBA" id="ARBA00004123"/>
    </source>
</evidence>
<dbReference type="Gene3D" id="4.10.1100.10">
    <property type="entry name" value="Transcription factor, SBP-box domain"/>
    <property type="match status" value="1"/>
</dbReference>
<dbReference type="InterPro" id="IPR044817">
    <property type="entry name" value="SBP-like"/>
</dbReference>
<evidence type="ECO:0000256" key="10">
    <source>
        <dbReference type="PROSITE-ProRule" id="PRU00470"/>
    </source>
</evidence>
<dbReference type="InterPro" id="IPR004333">
    <property type="entry name" value="SBP_dom"/>
</dbReference>
<evidence type="ECO:0000259" key="12">
    <source>
        <dbReference type="PROSITE" id="PS51141"/>
    </source>
</evidence>
<keyword evidence="7" id="KW-0804">Transcription</keyword>
<dbReference type="Pfam" id="PF03110">
    <property type="entry name" value="SBP"/>
    <property type="match status" value="1"/>
</dbReference>
<keyword evidence="4" id="KW-0862">Zinc</keyword>
<protein>
    <recommendedName>
        <fullName evidence="12">SBP-type domain-containing protein</fullName>
    </recommendedName>
</protein>
<proteinExistence type="predicted"/>
<comment type="caution">
    <text evidence="13">The sequence shown here is derived from an EMBL/GenBank/DDBJ whole genome shotgun (WGS) entry which is preliminary data.</text>
</comment>
<feature type="region of interest" description="Disordered" evidence="11">
    <location>
        <begin position="244"/>
        <end position="277"/>
    </location>
</feature>
<organism evidence="13 14">
    <name type="scientific">Escallonia herrerae</name>
    <dbReference type="NCBI Taxonomy" id="1293975"/>
    <lineage>
        <taxon>Eukaryota</taxon>
        <taxon>Viridiplantae</taxon>
        <taxon>Streptophyta</taxon>
        <taxon>Embryophyta</taxon>
        <taxon>Tracheophyta</taxon>
        <taxon>Spermatophyta</taxon>
        <taxon>Magnoliopsida</taxon>
        <taxon>eudicotyledons</taxon>
        <taxon>Gunneridae</taxon>
        <taxon>Pentapetalae</taxon>
        <taxon>asterids</taxon>
        <taxon>campanulids</taxon>
        <taxon>Escalloniales</taxon>
        <taxon>Escalloniaceae</taxon>
        <taxon>Escallonia</taxon>
    </lineage>
</organism>
<keyword evidence="5" id="KW-0805">Transcription regulation</keyword>
<dbReference type="PROSITE" id="PS51141">
    <property type="entry name" value="ZF_SBP"/>
    <property type="match status" value="1"/>
</dbReference>
<gene>
    <name evidence="13" type="ORF">RJ639_039316</name>
</gene>
<dbReference type="GO" id="GO:0008270">
    <property type="term" value="F:zinc ion binding"/>
    <property type="evidence" value="ECO:0007669"/>
    <property type="project" value="UniProtKB-KW"/>
</dbReference>
<dbReference type="FunFam" id="4.10.1100.10:FF:000001">
    <property type="entry name" value="Squamosa promoter-binding-like protein 14"/>
    <property type="match status" value="1"/>
</dbReference>
<evidence type="ECO:0000313" key="14">
    <source>
        <dbReference type="Proteomes" id="UP001188597"/>
    </source>
</evidence>